<reference evidence="2" key="1">
    <citation type="submission" date="2017-01" db="EMBL/GenBank/DDBJ databases">
        <authorList>
            <person name="Wang Y."/>
            <person name="White M."/>
            <person name="Kvist S."/>
            <person name="Moncalvo J.-M."/>
        </authorList>
    </citation>
    <scope>NUCLEOTIDE SEQUENCE [LARGE SCALE GENOMIC DNA]</scope>
    <source>
        <strain evidence="2">ID-206-W2</strain>
    </source>
</reference>
<organism evidence="1 2">
    <name type="scientific">Smittium culicis</name>
    <dbReference type="NCBI Taxonomy" id="133412"/>
    <lineage>
        <taxon>Eukaryota</taxon>
        <taxon>Fungi</taxon>
        <taxon>Fungi incertae sedis</taxon>
        <taxon>Zoopagomycota</taxon>
        <taxon>Kickxellomycotina</taxon>
        <taxon>Harpellomycetes</taxon>
        <taxon>Harpellales</taxon>
        <taxon>Legeriomycetaceae</taxon>
        <taxon>Smittium</taxon>
    </lineage>
</organism>
<keyword evidence="2" id="KW-1185">Reference proteome</keyword>
<dbReference type="Proteomes" id="UP000187429">
    <property type="component" value="Unassembled WGS sequence"/>
</dbReference>
<proteinExistence type="predicted"/>
<comment type="caution">
    <text evidence="1">The sequence shown here is derived from an EMBL/GenBank/DDBJ whole genome shotgun (WGS) entry which is preliminary data.</text>
</comment>
<name>A0A1R1X9X2_9FUNG</name>
<dbReference type="AlphaFoldDB" id="A0A1R1X9X2"/>
<accession>A0A1R1X9X2</accession>
<evidence type="ECO:0000313" key="2">
    <source>
        <dbReference type="Proteomes" id="UP000187429"/>
    </source>
</evidence>
<dbReference type="EMBL" id="LSSM01006071">
    <property type="protein sequence ID" value="OMJ11433.1"/>
    <property type="molecule type" value="Genomic_DNA"/>
</dbReference>
<dbReference type="OrthoDB" id="10459540at2759"/>
<sequence>MRRLANDRAETAALVQNSLKQQLAIVVAPSWTARVARDLHLHAVALLQELLQLVQLDPEIVHPDVRLELQVLQLYPQRAALRRGRFCARTAAVCRDGPARLLRLLLPLEQVLLAENAAQRGRAAPVNQLQHVVAPIQPTQHQALRYAALHHLPILIDKPDLLSIYLLVAHRQRPPARPKSPAPPY</sequence>
<evidence type="ECO:0000313" key="1">
    <source>
        <dbReference type="EMBL" id="OMJ11433.1"/>
    </source>
</evidence>
<gene>
    <name evidence="1" type="ORF">AYI69_g9830</name>
</gene>
<protein>
    <submittedName>
        <fullName evidence="1">Uncharacterized protein</fullName>
    </submittedName>
</protein>